<dbReference type="EMBL" id="CAXITT010000385">
    <property type="protein sequence ID" value="CAL1540524.1"/>
    <property type="molecule type" value="Genomic_DNA"/>
</dbReference>
<dbReference type="CDD" id="cd00054">
    <property type="entry name" value="EGF_CA"/>
    <property type="match status" value="1"/>
</dbReference>
<dbReference type="Pfam" id="PF00008">
    <property type="entry name" value="EGF"/>
    <property type="match status" value="1"/>
</dbReference>
<dbReference type="Proteomes" id="UP001497497">
    <property type="component" value="Unassembled WGS sequence"/>
</dbReference>
<dbReference type="CDD" id="cd00033">
    <property type="entry name" value="CCP"/>
    <property type="match status" value="3"/>
</dbReference>
<dbReference type="PROSITE" id="PS50923">
    <property type="entry name" value="SUSHI"/>
    <property type="match status" value="3"/>
</dbReference>
<sequence length="1530" mass="167962">MSCQISGRWTPSGSCVDTAPPVINCDRNMVVFSGPLNQPVQVNWSMPTVQDNSNQPVRLTSQPPSETELPSGVHQVTFTAVDASNNIGTCYMTLEVRVKKCNSTQLAVHFSNVRCSHEHLFGSVCTVSCDLGFQLKGEATRTCQEDGKWSGDPAECVAVACPTPPEVSNGSYVCEKGQGFQDICSLVCHEGYQALAPLAITCTINNTWTPAGSCQDAEPPYFIDGCPPDMVVLASPLRELTYVDYTLPLAEDRSDRDVVVIGTPTQGTIFDIGTTYVTVTASDPDGNTANCSFRVIVTPPLCDPPNFDPYGKVLTYDCPDGYFFGATCSLECFGTSMNQQITCSRTESGDFIWTYPGSSPPQCQADACAKLKDPENGAFSCRDQRTRSKSVQSYLCQLKCNEGYTPSANSVYKCFPKIGQWTPEGVSPNCTKSRRPRHVRANLKIAYTRDDCDNINKTKLMKFIKQSVNSSGYRDSCSANMSCQIDNVTFSCQRPQRSRRQVDNSGKLILEVTFTIDLGKFMDFGDPQEIRDYYDNVVGLIDTSLLVSSESDKFNFQEAGQYDSFTPAEVEYICETGTFLDSESMSCVGCGPGHLFNTATNSCVVCPRGSYQDQDVSFSCLLCPNGTTTRQKGSNSIIQCNEFCPPGSVSASGLVNCTECPVGTYQSTPGMKSCDLCTFGMTTKSPGAASEAECQFYNIRLGRETPLARVKIPDLENTSATFMMWAHPVTGIAGKTLTFSLDPIPDAAYFTIGPWKLSLQHEISAVIREWFHITLTLDQGNVSLFVDGQEIAASEQVQEGQSGIWNEKIFNRTLTFTGTDIFKSIVITGVQMTRSVLTWSEIEQFSSSCNLRVDENILKVDAVDKTLITSSTCDDVNNCKDQPCGQYGVCIDGPGYVTCLCQEPWFGNRCQEVPDLCYDHKCHNRSTCQAKPEMKTYECLCPEGYKGTLCEERAIDGNWSEWEIWTACSATCGPSERSRVRHCDNPRPDPEGENCLGDGKETVSCNTTSCPVDGHFGPWSEWISSVTCGRGVIRRNRTCDSPSPSNGGKKCKGNISQFKEINNTACPVDGKFSVWSPWSQCSVTCGGGLTTRNRACDNPKPLHGGLICDVNKSSESQTCNEKPCPICSELKAGGDHQAINCSTNKTSATQYCKIACKPGYVLVPPDVTMVFCGRVNNYTWSNKVKNNPTGILPDCTVAKIPSSQKTVTNVRFDNIDCNKPPKDNEVVASLSKQMEKNLACIQNKTCQSQYKTRTTCGSKKRSTGSIVAVITLELVIKDGSSKNMGSLTDEERQRQIDLVYMMEEMTVKFFNESKTILSLTINGVHYKPEIQSAQAEITCEEGSGFIDGLCVVCPAGSYSAGNGSCILCMKDFYQDQPKMAECLPCPEGLRTSGVGSMTLESCQTNPPLYSDMFPWESADDAYWASYEENKISHTGVHVMVSDVMVITLTVAATVIMLVIITVSVYMICRMMFLKTKSNPKPEIKIYKIFNNPFFYGGADSSKENVYDEIINNDVTEENILTFKIQSDDTE</sequence>
<evidence type="ECO:0000256" key="4">
    <source>
        <dbReference type="PROSITE-ProRule" id="PRU00302"/>
    </source>
</evidence>
<dbReference type="InterPro" id="IPR000884">
    <property type="entry name" value="TSP1_rpt"/>
</dbReference>
<keyword evidence="6" id="KW-0812">Transmembrane</keyword>
<evidence type="ECO:0000256" key="6">
    <source>
        <dbReference type="SAM" id="Phobius"/>
    </source>
</evidence>
<dbReference type="Pfam" id="PF07699">
    <property type="entry name" value="Ephrin_rec_like"/>
    <property type="match status" value="3"/>
</dbReference>
<feature type="transmembrane region" description="Helical" evidence="6">
    <location>
        <begin position="1443"/>
        <end position="1468"/>
    </location>
</feature>
<dbReference type="InterPro" id="IPR011641">
    <property type="entry name" value="Tyr-kin_ephrin_A/B_rcpt-like"/>
</dbReference>
<keyword evidence="6" id="KW-1133">Transmembrane helix</keyword>
<dbReference type="SMART" id="SM00181">
    <property type="entry name" value="EGF"/>
    <property type="match status" value="3"/>
</dbReference>
<dbReference type="PROSITE" id="PS50092">
    <property type="entry name" value="TSP1"/>
    <property type="match status" value="3"/>
</dbReference>
<evidence type="ECO:0000256" key="2">
    <source>
        <dbReference type="ARBA" id="ARBA00023157"/>
    </source>
</evidence>
<dbReference type="FunFam" id="2.10.50.10:FF:000018">
    <property type="entry name" value="Sushi, von Willebrand factor type A, EGF and pentraxin domain-containing 1"/>
    <property type="match status" value="1"/>
</dbReference>
<dbReference type="FunFam" id="2.20.100.10:FF:000001">
    <property type="entry name" value="semaphorin-5A isoform X1"/>
    <property type="match status" value="1"/>
</dbReference>
<gene>
    <name evidence="10" type="ORF">GSLYS_00014173001</name>
</gene>
<name>A0AAV2I1M4_LYMST</name>
<evidence type="ECO:0000256" key="1">
    <source>
        <dbReference type="ARBA" id="ARBA00022737"/>
    </source>
</evidence>
<dbReference type="SUPFAM" id="SSF49899">
    <property type="entry name" value="Concanavalin A-like lectins/glucanases"/>
    <property type="match status" value="1"/>
</dbReference>
<organism evidence="10 11">
    <name type="scientific">Lymnaea stagnalis</name>
    <name type="common">Great pond snail</name>
    <name type="synonym">Helix stagnalis</name>
    <dbReference type="NCBI Taxonomy" id="6523"/>
    <lineage>
        <taxon>Eukaryota</taxon>
        <taxon>Metazoa</taxon>
        <taxon>Spiralia</taxon>
        <taxon>Lophotrochozoa</taxon>
        <taxon>Mollusca</taxon>
        <taxon>Gastropoda</taxon>
        <taxon>Heterobranchia</taxon>
        <taxon>Euthyneura</taxon>
        <taxon>Panpulmonata</taxon>
        <taxon>Hygrophila</taxon>
        <taxon>Lymnaeoidea</taxon>
        <taxon>Lymnaeidae</taxon>
        <taxon>Lymnaea</taxon>
    </lineage>
</organism>
<feature type="domain" description="Sushi" evidence="9">
    <location>
        <begin position="366"/>
        <end position="432"/>
    </location>
</feature>
<dbReference type="PROSITE" id="PS50026">
    <property type="entry name" value="EGF_3"/>
    <property type="match status" value="2"/>
</dbReference>
<dbReference type="SUPFAM" id="SSF57184">
    <property type="entry name" value="Growth factor receptor domain"/>
    <property type="match status" value="1"/>
</dbReference>
<feature type="domain" description="Sushi" evidence="9">
    <location>
        <begin position="159"/>
        <end position="216"/>
    </location>
</feature>
<dbReference type="SUPFAM" id="SSF82895">
    <property type="entry name" value="TSP-1 type 1 repeat"/>
    <property type="match status" value="3"/>
</dbReference>
<dbReference type="InterPro" id="IPR036383">
    <property type="entry name" value="TSP1_rpt_sf"/>
</dbReference>
<dbReference type="SMART" id="SM00179">
    <property type="entry name" value="EGF_CA"/>
    <property type="match status" value="2"/>
</dbReference>
<dbReference type="Gene3D" id="2.10.50.10">
    <property type="entry name" value="Tumor Necrosis Factor Receptor, subunit A, domain 2"/>
    <property type="match status" value="3"/>
</dbReference>
<dbReference type="SMART" id="SM00032">
    <property type="entry name" value="CCP"/>
    <property type="match status" value="4"/>
</dbReference>
<dbReference type="InterPro" id="IPR035976">
    <property type="entry name" value="Sushi/SCR/CCP_sf"/>
</dbReference>
<keyword evidence="4" id="KW-0768">Sushi</keyword>
<dbReference type="Gene3D" id="2.10.25.10">
    <property type="entry name" value="Laminin"/>
    <property type="match status" value="2"/>
</dbReference>
<dbReference type="SUPFAM" id="SSF57535">
    <property type="entry name" value="Complement control module/SCR domain"/>
    <property type="match status" value="3"/>
</dbReference>
<dbReference type="PROSITE" id="PS50825">
    <property type="entry name" value="HYR"/>
    <property type="match status" value="2"/>
</dbReference>
<feature type="region of interest" description="Disordered" evidence="5">
    <location>
        <begin position="50"/>
        <end position="70"/>
    </location>
</feature>
<keyword evidence="2 3" id="KW-1015">Disulfide bond</keyword>
<evidence type="ECO:0008006" key="12">
    <source>
        <dbReference type="Google" id="ProtNLM"/>
    </source>
</evidence>
<dbReference type="Gene3D" id="2.20.100.10">
    <property type="entry name" value="Thrombospondin type-1 (TSP1) repeat"/>
    <property type="match status" value="3"/>
</dbReference>
<dbReference type="InterPro" id="IPR009030">
    <property type="entry name" value="Growth_fac_rcpt_cys_sf"/>
</dbReference>
<feature type="domain" description="HYR" evidence="8">
    <location>
        <begin position="16"/>
        <end position="98"/>
    </location>
</feature>
<evidence type="ECO:0000259" key="7">
    <source>
        <dbReference type="PROSITE" id="PS50026"/>
    </source>
</evidence>
<feature type="compositionally biased region" description="Polar residues" evidence="5">
    <location>
        <begin position="50"/>
        <end position="65"/>
    </location>
</feature>
<dbReference type="FunFam" id="2.20.100.10:FF:000007">
    <property type="entry name" value="Thrombospondin 1"/>
    <property type="match status" value="1"/>
</dbReference>
<protein>
    <recommendedName>
        <fullName evidence="12">Sushi, von Willebrand factor type A, EGF and pentraxin domain-containing protein 1-like</fullName>
    </recommendedName>
</protein>
<dbReference type="Pfam" id="PF02494">
    <property type="entry name" value="HYR"/>
    <property type="match status" value="2"/>
</dbReference>
<feature type="domain" description="HYR" evidence="8">
    <location>
        <begin position="215"/>
        <end position="299"/>
    </location>
</feature>
<dbReference type="InterPro" id="IPR003410">
    <property type="entry name" value="HYR_dom"/>
</dbReference>
<evidence type="ECO:0000259" key="9">
    <source>
        <dbReference type="PROSITE" id="PS50923"/>
    </source>
</evidence>
<comment type="caution">
    <text evidence="10">The sequence shown here is derived from an EMBL/GenBank/DDBJ whole genome shotgun (WGS) entry which is preliminary data.</text>
</comment>
<dbReference type="SMART" id="SM00209">
    <property type="entry name" value="TSP1"/>
    <property type="match status" value="3"/>
</dbReference>
<dbReference type="InterPro" id="IPR000742">
    <property type="entry name" value="EGF"/>
</dbReference>
<feature type="domain" description="EGF-like" evidence="7">
    <location>
        <begin position="913"/>
        <end position="951"/>
    </location>
</feature>
<dbReference type="GO" id="GO:0071944">
    <property type="term" value="C:cell periphery"/>
    <property type="evidence" value="ECO:0007669"/>
    <property type="project" value="TreeGrafter"/>
</dbReference>
<dbReference type="PANTHER" id="PTHR16311">
    <property type="entry name" value="THROMBOSPONDIN TYPE I DOMAIN-CONTAINING 1"/>
    <property type="match status" value="1"/>
</dbReference>
<dbReference type="InterPro" id="IPR000436">
    <property type="entry name" value="Sushi_SCR_CCP_dom"/>
</dbReference>
<keyword evidence="3" id="KW-0245">EGF-like domain</keyword>
<feature type="disulfide bond" evidence="4">
    <location>
        <begin position="129"/>
        <end position="156"/>
    </location>
</feature>
<dbReference type="Gene3D" id="2.10.70.10">
    <property type="entry name" value="Complement Module, domain 1"/>
    <property type="match status" value="3"/>
</dbReference>
<feature type="disulfide bond" evidence="3">
    <location>
        <begin position="941"/>
        <end position="950"/>
    </location>
</feature>
<evidence type="ECO:0000313" key="11">
    <source>
        <dbReference type="Proteomes" id="UP001497497"/>
    </source>
</evidence>
<dbReference type="GO" id="GO:0005509">
    <property type="term" value="F:calcium ion binding"/>
    <property type="evidence" value="ECO:0007669"/>
    <property type="project" value="InterPro"/>
</dbReference>
<dbReference type="Pfam" id="PF00090">
    <property type="entry name" value="TSP_1"/>
    <property type="match status" value="3"/>
</dbReference>
<dbReference type="PROSITE" id="PS01186">
    <property type="entry name" value="EGF_2"/>
    <property type="match status" value="2"/>
</dbReference>
<keyword evidence="11" id="KW-1185">Reference proteome</keyword>
<evidence type="ECO:0000259" key="8">
    <source>
        <dbReference type="PROSITE" id="PS50825"/>
    </source>
</evidence>
<dbReference type="SMART" id="SM01411">
    <property type="entry name" value="Ephrin_rec_like"/>
    <property type="match status" value="3"/>
</dbReference>
<dbReference type="Gene3D" id="2.60.120.200">
    <property type="match status" value="1"/>
</dbReference>
<feature type="domain" description="EGF-like" evidence="7">
    <location>
        <begin position="875"/>
        <end position="911"/>
    </location>
</feature>
<accession>A0AAV2I1M4</accession>
<dbReference type="PANTHER" id="PTHR16311:SF3">
    <property type="entry name" value="THROMBOSPONDIN TYPE-1 DOMAIN-CONTAINING PROTEIN 1"/>
    <property type="match status" value="1"/>
</dbReference>
<keyword evidence="1" id="KW-0677">Repeat</keyword>
<evidence type="ECO:0000256" key="5">
    <source>
        <dbReference type="SAM" id="MobiDB-lite"/>
    </source>
</evidence>
<dbReference type="InterPro" id="IPR013320">
    <property type="entry name" value="ConA-like_dom_sf"/>
</dbReference>
<evidence type="ECO:0000256" key="3">
    <source>
        <dbReference type="PROSITE-ProRule" id="PRU00076"/>
    </source>
</evidence>
<dbReference type="InterPro" id="IPR001881">
    <property type="entry name" value="EGF-like_Ca-bd_dom"/>
</dbReference>
<comment type="caution">
    <text evidence="3">Lacks conserved residue(s) required for the propagation of feature annotation.</text>
</comment>
<dbReference type="Pfam" id="PF00084">
    <property type="entry name" value="Sushi"/>
    <property type="match status" value="2"/>
</dbReference>
<feature type="disulfide bond" evidence="3">
    <location>
        <begin position="901"/>
        <end position="910"/>
    </location>
</feature>
<dbReference type="PROSITE" id="PS00022">
    <property type="entry name" value="EGF_1"/>
    <property type="match status" value="2"/>
</dbReference>
<keyword evidence="6" id="KW-0472">Membrane</keyword>
<dbReference type="SUPFAM" id="SSF57196">
    <property type="entry name" value="EGF/Laminin"/>
    <property type="match status" value="2"/>
</dbReference>
<feature type="disulfide bond" evidence="3">
    <location>
        <begin position="922"/>
        <end position="939"/>
    </location>
</feature>
<reference evidence="10 11" key="1">
    <citation type="submission" date="2024-04" db="EMBL/GenBank/DDBJ databases">
        <authorList>
            <consortium name="Genoscope - CEA"/>
            <person name="William W."/>
        </authorList>
    </citation>
    <scope>NUCLEOTIDE SEQUENCE [LARGE SCALE GENOMIC DNA]</scope>
</reference>
<evidence type="ECO:0000313" key="10">
    <source>
        <dbReference type="EMBL" id="CAL1540524.1"/>
    </source>
</evidence>
<feature type="domain" description="Sushi" evidence="9">
    <location>
        <begin position="99"/>
        <end position="158"/>
    </location>
</feature>
<dbReference type="InterPro" id="IPR038877">
    <property type="entry name" value="THSD1"/>
</dbReference>
<proteinExistence type="predicted"/>